<reference evidence="2" key="3">
    <citation type="submission" date="2025-09" db="UniProtKB">
        <authorList>
            <consortium name="Ensembl"/>
        </authorList>
    </citation>
    <scope>IDENTIFICATION</scope>
</reference>
<dbReference type="Proteomes" id="UP000016665">
    <property type="component" value="Chromosome 18"/>
</dbReference>
<evidence type="ECO:0000256" key="1">
    <source>
        <dbReference type="SAM" id="MobiDB-lite"/>
    </source>
</evidence>
<keyword evidence="3" id="KW-1185">Reference proteome</keyword>
<organism evidence="2 3">
    <name type="scientific">Ficedula albicollis</name>
    <name type="common">Collared flycatcher</name>
    <name type="synonym">Muscicapa albicollis</name>
    <dbReference type="NCBI Taxonomy" id="59894"/>
    <lineage>
        <taxon>Eukaryota</taxon>
        <taxon>Metazoa</taxon>
        <taxon>Chordata</taxon>
        <taxon>Craniata</taxon>
        <taxon>Vertebrata</taxon>
        <taxon>Euteleostomi</taxon>
        <taxon>Archelosauria</taxon>
        <taxon>Archosauria</taxon>
        <taxon>Dinosauria</taxon>
        <taxon>Saurischia</taxon>
        <taxon>Theropoda</taxon>
        <taxon>Coelurosauria</taxon>
        <taxon>Aves</taxon>
        <taxon>Neognathae</taxon>
        <taxon>Neoaves</taxon>
        <taxon>Telluraves</taxon>
        <taxon>Australaves</taxon>
        <taxon>Passeriformes</taxon>
        <taxon>Muscicapidae</taxon>
        <taxon>Ficedula</taxon>
    </lineage>
</organism>
<sequence>MMSKEELEEEQRIELTSDLTSL</sequence>
<reference evidence="2" key="2">
    <citation type="submission" date="2025-08" db="UniProtKB">
        <authorList>
            <consortium name="Ensembl"/>
        </authorList>
    </citation>
    <scope>IDENTIFICATION</scope>
</reference>
<evidence type="ECO:0000313" key="3">
    <source>
        <dbReference type="Proteomes" id="UP000016665"/>
    </source>
</evidence>
<dbReference type="GeneTree" id="ENSGT01040000244737"/>
<evidence type="ECO:0000313" key="2">
    <source>
        <dbReference type="Ensembl" id="ENSFALP00000017707.1"/>
    </source>
</evidence>
<dbReference type="Ensembl" id="ENSFALT00000037520.1">
    <property type="protein sequence ID" value="ENSFALP00000017707.1"/>
    <property type="gene ID" value="ENSFALG00000026195.1"/>
</dbReference>
<feature type="region of interest" description="Disordered" evidence="1">
    <location>
        <begin position="1"/>
        <end position="22"/>
    </location>
</feature>
<reference evidence="2 3" key="1">
    <citation type="journal article" date="2012" name="Nature">
        <title>The genomic landscape of species divergence in Ficedula flycatchers.</title>
        <authorList>
            <person name="Ellegren H."/>
            <person name="Smeds L."/>
            <person name="Burri R."/>
            <person name="Olason P.I."/>
            <person name="Backstrom N."/>
            <person name="Kawakami T."/>
            <person name="Kunstner A."/>
            <person name="Makinen H."/>
            <person name="Nadachowska-Brzyska K."/>
            <person name="Qvarnstrom A."/>
            <person name="Uebbing S."/>
            <person name="Wolf J.B."/>
        </authorList>
    </citation>
    <scope>NUCLEOTIDE SEQUENCE [LARGE SCALE GENOMIC DNA]</scope>
</reference>
<proteinExistence type="predicted"/>
<protein>
    <submittedName>
        <fullName evidence="2">Uncharacterized protein</fullName>
    </submittedName>
</protein>
<dbReference type="AlphaFoldDB" id="A0A803V4Q1"/>
<name>A0A803V4Q1_FICAL</name>
<accession>A0A803V4Q1</accession>